<keyword evidence="3" id="KW-1185">Reference proteome</keyword>
<dbReference type="EMBL" id="JAQJAN010000004">
    <property type="protein sequence ID" value="KAJ5731897.1"/>
    <property type="molecule type" value="Genomic_DNA"/>
</dbReference>
<dbReference type="Pfam" id="PF08538">
    <property type="entry name" value="DUF1749"/>
    <property type="match status" value="1"/>
</dbReference>
<comment type="caution">
    <text evidence="2">The sequence shown here is derived from an EMBL/GenBank/DDBJ whole genome shotgun (WGS) entry which is preliminary data.</text>
</comment>
<dbReference type="GO" id="GO:0072330">
    <property type="term" value="P:monocarboxylic acid biosynthetic process"/>
    <property type="evidence" value="ECO:0007669"/>
    <property type="project" value="UniProtKB-ARBA"/>
</dbReference>
<dbReference type="Gene3D" id="3.40.50.1820">
    <property type="entry name" value="alpha/beta hydrolase"/>
    <property type="match status" value="1"/>
</dbReference>
<evidence type="ECO:0000313" key="3">
    <source>
        <dbReference type="Proteomes" id="UP001215712"/>
    </source>
</evidence>
<evidence type="ECO:0000256" key="1">
    <source>
        <dbReference type="SAM" id="MobiDB-lite"/>
    </source>
</evidence>
<dbReference type="PANTHER" id="PTHR31591">
    <property type="entry name" value="UPF0613 PROTEIN PB24D3.06C"/>
    <property type="match status" value="1"/>
</dbReference>
<evidence type="ECO:0000313" key="2">
    <source>
        <dbReference type="EMBL" id="KAJ5731897.1"/>
    </source>
</evidence>
<reference evidence="2" key="1">
    <citation type="journal article" date="2023" name="IMA Fungus">
        <title>Comparative genomic study of the Penicillium genus elucidates a diverse pangenome and 15 lateral gene transfer events.</title>
        <authorList>
            <person name="Petersen C."/>
            <person name="Sorensen T."/>
            <person name="Nielsen M.R."/>
            <person name="Sondergaard T.E."/>
            <person name="Sorensen J.L."/>
            <person name="Fitzpatrick D.A."/>
            <person name="Frisvad J.C."/>
            <person name="Nielsen K.L."/>
        </authorList>
    </citation>
    <scope>NUCLEOTIDE SEQUENCE</scope>
    <source>
        <strain evidence="2">IBT 17514</strain>
    </source>
</reference>
<name>A0AAD6HPK0_9EURO</name>
<dbReference type="InterPro" id="IPR013744">
    <property type="entry name" value="SidJ"/>
</dbReference>
<sequence length="350" mass="38574">MQIKSTSSLARGQPGVLHHITSSLVAFEHTRGSPSKPHTLLFVGGLGDGLGTVEYLQDIAQALEGAQWTIFNLVLSCSYGGWGMGRLGQDIDEITRCVNYIREYKEPHYGPGKVVIMGSSTGSQDVMHYISCPNPRPAHPVLDRDWEPITRPPVDGTIMQSPVSDREGILQVIKEGTDRNTPAEMHDIYEKAVHDAQESTYEDGVDTLVPLSVTGRIGYPTSAPVSSRRFLSLTSPDSPENPEEDDLFSSDLSDERLAQTFGMIGKRGLLKEKLLVLYSGRDQSVPPSVNKGALLKRWEAAVDVDGKQFWDSRSLVIPNASHQLSDPDQAIPRQILVQRVTAYLEDIRRA</sequence>
<reference evidence="2" key="2">
    <citation type="submission" date="2023-01" db="EMBL/GenBank/DDBJ databases">
        <authorList>
            <person name="Petersen C."/>
        </authorList>
    </citation>
    <scope>NUCLEOTIDE SEQUENCE</scope>
    <source>
        <strain evidence="2">IBT 17514</strain>
    </source>
</reference>
<organism evidence="2 3">
    <name type="scientific">Penicillium malachiteum</name>
    <dbReference type="NCBI Taxonomy" id="1324776"/>
    <lineage>
        <taxon>Eukaryota</taxon>
        <taxon>Fungi</taxon>
        <taxon>Dikarya</taxon>
        <taxon>Ascomycota</taxon>
        <taxon>Pezizomycotina</taxon>
        <taxon>Eurotiomycetes</taxon>
        <taxon>Eurotiomycetidae</taxon>
        <taxon>Eurotiales</taxon>
        <taxon>Aspergillaceae</taxon>
        <taxon>Penicillium</taxon>
    </lineage>
</organism>
<accession>A0AAD6HPK0</accession>
<dbReference type="PANTHER" id="PTHR31591:SF4">
    <property type="entry name" value="PUTATIVE (AFU_ORTHOLOGUE AFUA_7G00330)-RELATED"/>
    <property type="match status" value="1"/>
</dbReference>
<protein>
    <recommendedName>
        <fullName evidence="4">Esterase</fullName>
    </recommendedName>
</protein>
<dbReference type="AlphaFoldDB" id="A0AAD6HPK0"/>
<gene>
    <name evidence="2" type="ORF">N7493_003378</name>
</gene>
<evidence type="ECO:0008006" key="4">
    <source>
        <dbReference type="Google" id="ProtNLM"/>
    </source>
</evidence>
<dbReference type="SUPFAM" id="SSF53474">
    <property type="entry name" value="alpha/beta-Hydrolases"/>
    <property type="match status" value="1"/>
</dbReference>
<proteinExistence type="predicted"/>
<dbReference type="GO" id="GO:0017000">
    <property type="term" value="P:antibiotic biosynthetic process"/>
    <property type="evidence" value="ECO:0007669"/>
    <property type="project" value="UniProtKB-ARBA"/>
</dbReference>
<feature type="region of interest" description="Disordered" evidence="1">
    <location>
        <begin position="228"/>
        <end position="250"/>
    </location>
</feature>
<dbReference type="InterPro" id="IPR029058">
    <property type="entry name" value="AB_hydrolase_fold"/>
</dbReference>
<dbReference type="Proteomes" id="UP001215712">
    <property type="component" value="Unassembled WGS sequence"/>
</dbReference>